<proteinExistence type="predicted"/>
<accession>A0A0A9A1W9</accession>
<evidence type="ECO:0000313" key="1">
    <source>
        <dbReference type="EMBL" id="JAD41042.1"/>
    </source>
</evidence>
<dbReference type="EMBL" id="GBRH01256853">
    <property type="protein sequence ID" value="JAD41042.1"/>
    <property type="molecule type" value="Transcribed_RNA"/>
</dbReference>
<sequence length="24" mass="2973">MEAFNLLRGVWMNQNLFYEKRKLA</sequence>
<reference evidence="1" key="1">
    <citation type="submission" date="2014-09" db="EMBL/GenBank/DDBJ databases">
        <authorList>
            <person name="Magalhaes I.L.F."/>
            <person name="Oliveira U."/>
            <person name="Santos F.R."/>
            <person name="Vidigal T.H.D.A."/>
            <person name="Brescovit A.D."/>
            <person name="Santos A.J."/>
        </authorList>
    </citation>
    <scope>NUCLEOTIDE SEQUENCE</scope>
    <source>
        <tissue evidence="1">Shoot tissue taken approximately 20 cm above the soil surface</tissue>
    </source>
</reference>
<protein>
    <submittedName>
        <fullName evidence="1">Uncharacterized protein</fullName>
    </submittedName>
</protein>
<reference evidence="1" key="2">
    <citation type="journal article" date="2015" name="Data Brief">
        <title>Shoot transcriptome of the giant reed, Arundo donax.</title>
        <authorList>
            <person name="Barrero R.A."/>
            <person name="Guerrero F.D."/>
            <person name="Moolhuijzen P."/>
            <person name="Goolsby J.A."/>
            <person name="Tidwell J."/>
            <person name="Bellgard S.E."/>
            <person name="Bellgard M.I."/>
        </authorList>
    </citation>
    <scope>NUCLEOTIDE SEQUENCE</scope>
    <source>
        <tissue evidence="1">Shoot tissue taken approximately 20 cm above the soil surface</tissue>
    </source>
</reference>
<organism evidence="1">
    <name type="scientific">Arundo donax</name>
    <name type="common">Giant reed</name>
    <name type="synonym">Donax arundinaceus</name>
    <dbReference type="NCBI Taxonomy" id="35708"/>
    <lineage>
        <taxon>Eukaryota</taxon>
        <taxon>Viridiplantae</taxon>
        <taxon>Streptophyta</taxon>
        <taxon>Embryophyta</taxon>
        <taxon>Tracheophyta</taxon>
        <taxon>Spermatophyta</taxon>
        <taxon>Magnoliopsida</taxon>
        <taxon>Liliopsida</taxon>
        <taxon>Poales</taxon>
        <taxon>Poaceae</taxon>
        <taxon>PACMAD clade</taxon>
        <taxon>Arundinoideae</taxon>
        <taxon>Arundineae</taxon>
        <taxon>Arundo</taxon>
    </lineage>
</organism>
<name>A0A0A9A1W9_ARUDO</name>
<dbReference type="AlphaFoldDB" id="A0A0A9A1W9"/>